<dbReference type="PANTHER" id="PTHR30204">
    <property type="entry name" value="REDOX-CYCLING DRUG-SENSING TRANSCRIPTIONAL ACTIVATOR SOXR"/>
    <property type="match status" value="1"/>
</dbReference>
<dbReference type="EMBL" id="DWUX01000069">
    <property type="protein sequence ID" value="HJD39105.1"/>
    <property type="molecule type" value="Genomic_DNA"/>
</dbReference>
<evidence type="ECO:0000313" key="4">
    <source>
        <dbReference type="Proteomes" id="UP000823850"/>
    </source>
</evidence>
<dbReference type="GO" id="GO:0003700">
    <property type="term" value="F:DNA-binding transcription factor activity"/>
    <property type="evidence" value="ECO:0007669"/>
    <property type="project" value="InterPro"/>
</dbReference>
<dbReference type="CDD" id="cd04782">
    <property type="entry name" value="HTH_BltR"/>
    <property type="match status" value="1"/>
</dbReference>
<evidence type="ECO:0000259" key="2">
    <source>
        <dbReference type="PROSITE" id="PS50937"/>
    </source>
</evidence>
<evidence type="ECO:0000313" key="3">
    <source>
        <dbReference type="EMBL" id="HJD39105.1"/>
    </source>
</evidence>
<reference evidence="3" key="2">
    <citation type="submission" date="2021-04" db="EMBL/GenBank/DDBJ databases">
        <authorList>
            <person name="Gilroy R."/>
        </authorList>
    </citation>
    <scope>NUCLEOTIDE SEQUENCE</scope>
    <source>
        <strain evidence="3">ChiW19-6364</strain>
    </source>
</reference>
<dbReference type="PANTHER" id="PTHR30204:SF85">
    <property type="entry name" value="MULTIDRUG-EFFLUX TRANSPORTER 2 REGULATOR"/>
    <property type="match status" value="1"/>
</dbReference>
<name>A0A9D2U3C1_9FIRM</name>
<dbReference type="SMART" id="SM00422">
    <property type="entry name" value="HTH_MERR"/>
    <property type="match status" value="1"/>
</dbReference>
<reference evidence="3" key="1">
    <citation type="journal article" date="2021" name="PeerJ">
        <title>Extensive microbial diversity within the chicken gut microbiome revealed by metagenomics and culture.</title>
        <authorList>
            <person name="Gilroy R."/>
            <person name="Ravi A."/>
            <person name="Getino M."/>
            <person name="Pursley I."/>
            <person name="Horton D.L."/>
            <person name="Alikhan N.F."/>
            <person name="Baker D."/>
            <person name="Gharbi K."/>
            <person name="Hall N."/>
            <person name="Watson M."/>
            <person name="Adriaenssens E.M."/>
            <person name="Foster-Nyarko E."/>
            <person name="Jarju S."/>
            <person name="Secka A."/>
            <person name="Antonio M."/>
            <person name="Oren A."/>
            <person name="Chaudhuri R.R."/>
            <person name="La Ragione R."/>
            <person name="Hildebrand F."/>
            <person name="Pallen M.J."/>
        </authorList>
    </citation>
    <scope>NUCLEOTIDE SEQUENCE</scope>
    <source>
        <strain evidence="3">ChiW19-6364</strain>
    </source>
</reference>
<sequence length="283" mass="32705">MQKLNIPCIKTGEFAKLCGTNKRTLFHYDEIGLFSPAYTDEKGYRYYSENQCDVFFTITCLKELGMPLKEIKEYISHQSPAAIEELLEAQQIKVAAELEQLRRIQTVINTKLSLLHRARELRNITGLSPVFLETQENDQLLILSNPIFSDDHDQIFSALCEHISQCSRYHLNSGYPYGAMLPLSGLRTQDWETYGYFFTETCQPLEKIPPSAETYKKKAGTYAVVYLRGNYYESEGAFRKLLAYLEEHLLTPGEFIYKEAVLDELSAKEEEYLTRISICCKEY</sequence>
<dbReference type="GO" id="GO:0003677">
    <property type="term" value="F:DNA binding"/>
    <property type="evidence" value="ECO:0007669"/>
    <property type="project" value="UniProtKB-KW"/>
</dbReference>
<keyword evidence="1" id="KW-0238">DNA-binding</keyword>
<dbReference type="Proteomes" id="UP000823850">
    <property type="component" value="Unassembled WGS sequence"/>
</dbReference>
<dbReference type="PROSITE" id="PS50937">
    <property type="entry name" value="HTH_MERR_2"/>
    <property type="match status" value="1"/>
</dbReference>
<dbReference type="AlphaFoldDB" id="A0A9D2U3C1"/>
<dbReference type="SUPFAM" id="SSF46955">
    <property type="entry name" value="Putative DNA-binding domain"/>
    <property type="match status" value="1"/>
</dbReference>
<dbReference type="InterPro" id="IPR011256">
    <property type="entry name" value="Reg_factor_effector_dom_sf"/>
</dbReference>
<dbReference type="InterPro" id="IPR009061">
    <property type="entry name" value="DNA-bd_dom_put_sf"/>
</dbReference>
<dbReference type="InterPro" id="IPR000551">
    <property type="entry name" value="MerR-type_HTH_dom"/>
</dbReference>
<dbReference type="InterPro" id="IPR047057">
    <property type="entry name" value="MerR_fam"/>
</dbReference>
<dbReference type="SUPFAM" id="SSF55136">
    <property type="entry name" value="Probable bacterial effector-binding domain"/>
    <property type="match status" value="1"/>
</dbReference>
<dbReference type="Pfam" id="PF13411">
    <property type="entry name" value="MerR_1"/>
    <property type="match status" value="1"/>
</dbReference>
<comment type="caution">
    <text evidence="3">The sequence shown here is derived from an EMBL/GenBank/DDBJ whole genome shotgun (WGS) entry which is preliminary data.</text>
</comment>
<evidence type="ECO:0000256" key="1">
    <source>
        <dbReference type="ARBA" id="ARBA00023125"/>
    </source>
</evidence>
<dbReference type="Gene3D" id="1.10.1660.10">
    <property type="match status" value="1"/>
</dbReference>
<feature type="domain" description="HTH merR-type" evidence="2">
    <location>
        <begin position="8"/>
        <end position="77"/>
    </location>
</feature>
<gene>
    <name evidence="3" type="ORF">H9913_03690</name>
</gene>
<accession>A0A9D2U3C1</accession>
<organism evidence="3 4">
    <name type="scientific">Candidatus Blautia stercoripullorum</name>
    <dbReference type="NCBI Taxonomy" id="2838502"/>
    <lineage>
        <taxon>Bacteria</taxon>
        <taxon>Bacillati</taxon>
        <taxon>Bacillota</taxon>
        <taxon>Clostridia</taxon>
        <taxon>Lachnospirales</taxon>
        <taxon>Lachnospiraceae</taxon>
        <taxon>Blautia</taxon>
    </lineage>
</organism>
<dbReference type="Gene3D" id="3.20.80.10">
    <property type="entry name" value="Regulatory factor, effector binding domain"/>
    <property type="match status" value="1"/>
</dbReference>
<protein>
    <submittedName>
        <fullName evidence="3">MerR family transcriptional regulator</fullName>
    </submittedName>
</protein>
<proteinExistence type="predicted"/>